<comment type="caution">
    <text evidence="1">The sequence shown here is derived from an EMBL/GenBank/DDBJ whole genome shotgun (WGS) entry which is preliminary data.</text>
</comment>
<dbReference type="Proteomes" id="UP000188605">
    <property type="component" value="Unassembled WGS sequence"/>
</dbReference>
<accession>A0ACC8XAJ3</accession>
<gene>
    <name evidence="1" type="ORF">AN396_08875</name>
</gene>
<sequence length="169" mass="19784">MTLFEQWDNYGEDAKNRSTEEYKKVVEKYLTKERDIYAKLLSEPDFIEEGTIKDLSKKYNMTEAEFVGFVDGINDSLVAGPYDLADMTGEDSVKLEYDLKKLYWNMLDAKADWLFNLKQWENLLTTKERDAIKRDFNKSKTVVKFPKIGRNEPCSCGSGKKYKHCCMHK</sequence>
<evidence type="ECO:0000313" key="2">
    <source>
        <dbReference type="Proteomes" id="UP000188605"/>
    </source>
</evidence>
<organism evidence="1 2">
    <name type="scientific">Candidatus Epulonipiscium fishelsonii</name>
    <dbReference type="NCBI Taxonomy" id="77094"/>
    <lineage>
        <taxon>Bacteria</taxon>
        <taxon>Bacillati</taxon>
        <taxon>Bacillota</taxon>
        <taxon>Clostridia</taxon>
        <taxon>Lachnospirales</taxon>
        <taxon>Lachnospiraceae</taxon>
        <taxon>Candidatus Epulonipiscium</taxon>
    </lineage>
</organism>
<dbReference type="EMBL" id="LJDB01000065">
    <property type="protein sequence ID" value="ONI39267.1"/>
    <property type="molecule type" value="Genomic_DNA"/>
</dbReference>
<proteinExistence type="predicted"/>
<reference evidence="1" key="1">
    <citation type="submission" date="2016-08" db="EMBL/GenBank/DDBJ databases">
        <authorList>
            <person name="Ngugi D.K."/>
            <person name="Miyake S."/>
            <person name="Stingl U."/>
        </authorList>
    </citation>
    <scope>NUCLEOTIDE SEQUENCE</scope>
    <source>
        <strain evidence="1">SCG-B11WGA-EpuloA1</strain>
    </source>
</reference>
<keyword evidence="2" id="KW-1185">Reference proteome</keyword>
<protein>
    <submittedName>
        <fullName evidence="1">Preprotein translocase subunit SecA</fullName>
    </submittedName>
</protein>
<evidence type="ECO:0000313" key="1">
    <source>
        <dbReference type="EMBL" id="ONI39267.1"/>
    </source>
</evidence>
<name>A0ACC8XAJ3_9FIRM</name>